<dbReference type="SMART" id="SM00418">
    <property type="entry name" value="HTH_ARSR"/>
    <property type="match status" value="1"/>
</dbReference>
<dbReference type="InterPro" id="IPR036388">
    <property type="entry name" value="WH-like_DNA-bd_sf"/>
</dbReference>
<dbReference type="CDD" id="cd00090">
    <property type="entry name" value="HTH_ARSR"/>
    <property type="match status" value="1"/>
</dbReference>
<dbReference type="NCBIfam" id="NF033788">
    <property type="entry name" value="HTH_metalloreg"/>
    <property type="match status" value="1"/>
</dbReference>
<evidence type="ECO:0000256" key="1">
    <source>
        <dbReference type="ARBA" id="ARBA00023015"/>
    </source>
</evidence>
<gene>
    <name evidence="5" type="ORF">BK131_11460</name>
</gene>
<dbReference type="PANTHER" id="PTHR33154">
    <property type="entry name" value="TRANSCRIPTIONAL REGULATOR, ARSR FAMILY"/>
    <property type="match status" value="1"/>
</dbReference>
<evidence type="ECO:0000256" key="2">
    <source>
        <dbReference type="ARBA" id="ARBA00023125"/>
    </source>
</evidence>
<keyword evidence="1" id="KW-0805">Transcription regulation</keyword>
<keyword evidence="2" id="KW-0238">DNA-binding</keyword>
<dbReference type="SUPFAM" id="SSF46785">
    <property type="entry name" value="Winged helix' DNA-binding domain"/>
    <property type="match status" value="1"/>
</dbReference>
<dbReference type="Gene3D" id="1.10.10.10">
    <property type="entry name" value="Winged helix-like DNA-binding domain superfamily/Winged helix DNA-binding domain"/>
    <property type="match status" value="1"/>
</dbReference>
<proteinExistence type="predicted"/>
<dbReference type="InterPro" id="IPR036390">
    <property type="entry name" value="WH_DNA-bd_sf"/>
</dbReference>
<reference evidence="5 6" key="1">
    <citation type="submission" date="2016-11" db="EMBL/GenBank/DDBJ databases">
        <title>Paenibacillus species isolates.</title>
        <authorList>
            <person name="Beno S.M."/>
        </authorList>
    </citation>
    <scope>NUCLEOTIDE SEQUENCE [LARGE SCALE GENOMIC DNA]</scope>
    <source>
        <strain evidence="5 6">FSL H8-0246</strain>
    </source>
</reference>
<sequence>MMQPNSNELEQVVKIHKALGEQTRYKIIQILSSESNLCPADLESRLVTVALSTLSHHLKQLYDCGLLTSQKKGTYIYYSLNTETAQKFVPYLLNK</sequence>
<dbReference type="Pfam" id="PF01022">
    <property type="entry name" value="HTH_5"/>
    <property type="match status" value="1"/>
</dbReference>
<dbReference type="EMBL" id="MRTJ01000002">
    <property type="protein sequence ID" value="OMF15478.1"/>
    <property type="molecule type" value="Genomic_DNA"/>
</dbReference>
<dbReference type="GO" id="GO:0003677">
    <property type="term" value="F:DNA binding"/>
    <property type="evidence" value="ECO:0007669"/>
    <property type="project" value="UniProtKB-KW"/>
</dbReference>
<evidence type="ECO:0000313" key="5">
    <source>
        <dbReference type="EMBL" id="OMF15478.1"/>
    </source>
</evidence>
<comment type="caution">
    <text evidence="5">The sequence shown here is derived from an EMBL/GenBank/DDBJ whole genome shotgun (WGS) entry which is preliminary data.</text>
</comment>
<dbReference type="Proteomes" id="UP000187134">
    <property type="component" value="Unassembled WGS sequence"/>
</dbReference>
<dbReference type="PANTHER" id="PTHR33154:SF18">
    <property type="entry name" value="ARSENICAL RESISTANCE OPERON REPRESSOR"/>
    <property type="match status" value="1"/>
</dbReference>
<dbReference type="AlphaFoldDB" id="A0A1R1C0F3"/>
<dbReference type="PRINTS" id="PR00778">
    <property type="entry name" value="HTHARSR"/>
</dbReference>
<evidence type="ECO:0000313" key="6">
    <source>
        <dbReference type="Proteomes" id="UP000187134"/>
    </source>
</evidence>
<protein>
    <submittedName>
        <fullName evidence="5">Transcriptional regulator</fullName>
    </submittedName>
</protein>
<keyword evidence="3" id="KW-0804">Transcription</keyword>
<dbReference type="InterPro" id="IPR051081">
    <property type="entry name" value="HTH_MetalResp_TranReg"/>
</dbReference>
<accession>A0A1R1C0F3</accession>
<evidence type="ECO:0000259" key="4">
    <source>
        <dbReference type="PROSITE" id="PS50987"/>
    </source>
</evidence>
<dbReference type="InterPro" id="IPR011991">
    <property type="entry name" value="ArsR-like_HTH"/>
</dbReference>
<organism evidence="5 6">
    <name type="scientific">Paenibacillus amylolyticus</name>
    <dbReference type="NCBI Taxonomy" id="1451"/>
    <lineage>
        <taxon>Bacteria</taxon>
        <taxon>Bacillati</taxon>
        <taxon>Bacillota</taxon>
        <taxon>Bacilli</taxon>
        <taxon>Bacillales</taxon>
        <taxon>Paenibacillaceae</taxon>
        <taxon>Paenibacillus</taxon>
    </lineage>
</organism>
<dbReference type="GO" id="GO:0003700">
    <property type="term" value="F:DNA-binding transcription factor activity"/>
    <property type="evidence" value="ECO:0007669"/>
    <property type="project" value="InterPro"/>
</dbReference>
<dbReference type="PROSITE" id="PS50987">
    <property type="entry name" value="HTH_ARSR_2"/>
    <property type="match status" value="1"/>
</dbReference>
<name>A0A1R1C0F3_PAEAM</name>
<feature type="domain" description="HTH arsR-type" evidence="4">
    <location>
        <begin position="4"/>
        <end position="95"/>
    </location>
</feature>
<evidence type="ECO:0000256" key="3">
    <source>
        <dbReference type="ARBA" id="ARBA00023163"/>
    </source>
</evidence>
<dbReference type="InterPro" id="IPR001845">
    <property type="entry name" value="HTH_ArsR_DNA-bd_dom"/>
</dbReference>